<dbReference type="OrthoDB" id="27109at2759"/>
<sequence length="294" mass="33546">MVKSNEKYEFTKKLLMSSQTLKVLDCHDVSEHPSYEIELKTDSKSWKVTAIRLEEKKRFVSMFCRAVAIYQPQVYREIMLKNLPEGIEFSTSTPESLEISINEFWGDPSFVSDISDDSAVGQKKGDGYNTLTDREESDLKKFFDDTSSEDIFDADSLMQNLQKYLFDAEGSNVHFIVESEQKVVSLISALDMALEELDTMEAKLDVYHQYIADVEESMSGLQDRDQLAQITGDNRRLLLDTLEHIVASLSVNAGVLRTLEEEADFLDIERYKEAASCLDALFTAERIPGKFIMF</sequence>
<reference evidence="4" key="1">
    <citation type="submission" date="2017-02" db="UniProtKB">
        <authorList>
            <consortium name="WormBaseParasite"/>
        </authorList>
    </citation>
    <scope>IDENTIFICATION</scope>
</reference>
<evidence type="ECO:0000313" key="4">
    <source>
        <dbReference type="WBParaSite" id="HNAJ_0001249901-mRNA-1"/>
    </source>
</evidence>
<evidence type="ECO:0000313" key="2">
    <source>
        <dbReference type="EMBL" id="VDO13239.1"/>
    </source>
</evidence>
<dbReference type="GO" id="GO:0005886">
    <property type="term" value="C:plasma membrane"/>
    <property type="evidence" value="ECO:0007669"/>
    <property type="project" value="TreeGrafter"/>
</dbReference>
<dbReference type="GO" id="GO:0005546">
    <property type="term" value="F:phosphatidylinositol-4,5-bisphosphate binding"/>
    <property type="evidence" value="ECO:0007669"/>
    <property type="project" value="TreeGrafter"/>
</dbReference>
<dbReference type="AlphaFoldDB" id="A0A0R3TXB1"/>
<name>A0A0R3TXB1_RODNA</name>
<dbReference type="Pfam" id="PF09763">
    <property type="entry name" value="Sec3_CC"/>
    <property type="match status" value="1"/>
</dbReference>
<keyword evidence="3" id="KW-1185">Reference proteome</keyword>
<dbReference type="GO" id="GO:0000145">
    <property type="term" value="C:exocyst"/>
    <property type="evidence" value="ECO:0007669"/>
    <property type="project" value="InterPro"/>
</dbReference>
<organism evidence="4">
    <name type="scientific">Rodentolepis nana</name>
    <name type="common">Dwarf tapeworm</name>
    <name type="synonym">Hymenolepis nana</name>
    <dbReference type="NCBI Taxonomy" id="102285"/>
    <lineage>
        <taxon>Eukaryota</taxon>
        <taxon>Metazoa</taxon>
        <taxon>Spiralia</taxon>
        <taxon>Lophotrochozoa</taxon>
        <taxon>Platyhelminthes</taxon>
        <taxon>Cestoda</taxon>
        <taxon>Eucestoda</taxon>
        <taxon>Cyclophyllidea</taxon>
        <taxon>Hymenolepididae</taxon>
        <taxon>Rodentolepis</taxon>
    </lineage>
</organism>
<dbReference type="STRING" id="102285.A0A0R3TXB1"/>
<feature type="domain" description="Exocyst complex component Sec3 coiled-coil" evidence="1">
    <location>
        <begin position="154"/>
        <end position="284"/>
    </location>
</feature>
<dbReference type="InterPro" id="IPR019160">
    <property type="entry name" value="Sec3_CC"/>
</dbReference>
<dbReference type="GO" id="GO:0006893">
    <property type="term" value="P:Golgi to plasma membrane transport"/>
    <property type="evidence" value="ECO:0007669"/>
    <property type="project" value="TreeGrafter"/>
</dbReference>
<evidence type="ECO:0000259" key="1">
    <source>
        <dbReference type="Pfam" id="PF09763"/>
    </source>
</evidence>
<protein>
    <submittedName>
        <fullName evidence="4">Sec3_C domain-containing protein</fullName>
    </submittedName>
</protein>
<reference evidence="2 3" key="2">
    <citation type="submission" date="2018-11" db="EMBL/GenBank/DDBJ databases">
        <authorList>
            <consortium name="Pathogen Informatics"/>
        </authorList>
    </citation>
    <scope>NUCLEOTIDE SEQUENCE [LARGE SCALE GENOMIC DNA]</scope>
</reference>
<dbReference type="Proteomes" id="UP000278807">
    <property type="component" value="Unassembled WGS sequence"/>
</dbReference>
<evidence type="ECO:0000313" key="3">
    <source>
        <dbReference type="Proteomes" id="UP000278807"/>
    </source>
</evidence>
<dbReference type="PANTHER" id="PTHR16092:SF14">
    <property type="entry name" value="EXOCYST COMPLEX COMPONENT 1 ISOFORM X1"/>
    <property type="match status" value="1"/>
</dbReference>
<dbReference type="EMBL" id="UZAE01014356">
    <property type="protein sequence ID" value="VDO13239.1"/>
    <property type="molecule type" value="Genomic_DNA"/>
</dbReference>
<dbReference type="GO" id="GO:0006887">
    <property type="term" value="P:exocytosis"/>
    <property type="evidence" value="ECO:0007669"/>
    <property type="project" value="InterPro"/>
</dbReference>
<gene>
    <name evidence="2" type="ORF">HNAJ_LOCUS12484</name>
</gene>
<accession>A0A0R3TXB1</accession>
<dbReference type="WBParaSite" id="HNAJ_0001249901-mRNA-1">
    <property type="protein sequence ID" value="HNAJ_0001249901-mRNA-1"/>
    <property type="gene ID" value="HNAJ_0001249901"/>
</dbReference>
<proteinExistence type="predicted"/>
<dbReference type="PANTHER" id="PTHR16092">
    <property type="entry name" value="SEC3/SYNTAXIN-RELATED"/>
    <property type="match status" value="1"/>
</dbReference>